<evidence type="ECO:0000313" key="4">
    <source>
        <dbReference type="EMBL" id="SFN39936.1"/>
    </source>
</evidence>
<evidence type="ECO:0000256" key="2">
    <source>
        <dbReference type="SAM" id="MobiDB-lite"/>
    </source>
</evidence>
<name>A0A1I4YPJ3_9MICO</name>
<dbReference type="Proteomes" id="UP000198867">
    <property type="component" value="Unassembled WGS sequence"/>
</dbReference>
<dbReference type="SUPFAM" id="SSF46785">
    <property type="entry name" value="Winged helix' DNA-binding domain"/>
    <property type="match status" value="1"/>
</dbReference>
<dbReference type="GO" id="GO:0006355">
    <property type="term" value="P:regulation of DNA-templated transcription"/>
    <property type="evidence" value="ECO:0007669"/>
    <property type="project" value="InterPro"/>
</dbReference>
<dbReference type="STRING" id="995034.SAMN05216219_0408"/>
<organism evidence="4 5">
    <name type="scientific">Mycetocola miduiensis</name>
    <dbReference type="NCBI Taxonomy" id="995034"/>
    <lineage>
        <taxon>Bacteria</taxon>
        <taxon>Bacillati</taxon>
        <taxon>Actinomycetota</taxon>
        <taxon>Actinomycetes</taxon>
        <taxon>Micrococcales</taxon>
        <taxon>Microbacteriaceae</taxon>
        <taxon>Mycetocola</taxon>
    </lineage>
</organism>
<dbReference type="PANTHER" id="PTHR18964">
    <property type="entry name" value="ROK (REPRESSOR, ORF, KINASE) FAMILY"/>
    <property type="match status" value="1"/>
</dbReference>
<dbReference type="Pfam" id="PF09339">
    <property type="entry name" value="HTH_IclR"/>
    <property type="match status" value="1"/>
</dbReference>
<protein>
    <submittedName>
        <fullName evidence="4">Sugar kinase of the NBD/HSP70 family, may contain an N-terminal HTH domain</fullName>
    </submittedName>
</protein>
<dbReference type="OrthoDB" id="37575at2"/>
<dbReference type="EMBL" id="FOVM01000001">
    <property type="protein sequence ID" value="SFN39936.1"/>
    <property type="molecule type" value="Genomic_DNA"/>
</dbReference>
<dbReference type="GO" id="GO:0016301">
    <property type="term" value="F:kinase activity"/>
    <property type="evidence" value="ECO:0007669"/>
    <property type="project" value="UniProtKB-KW"/>
</dbReference>
<dbReference type="PANTHER" id="PTHR18964:SF149">
    <property type="entry name" value="BIFUNCTIONAL UDP-N-ACETYLGLUCOSAMINE 2-EPIMERASE_N-ACETYLMANNOSAMINE KINASE"/>
    <property type="match status" value="1"/>
</dbReference>
<dbReference type="InterPro" id="IPR000600">
    <property type="entry name" value="ROK"/>
</dbReference>
<sequence length="415" mass="44048">MDAPPSSADIRHANALTCIHVFRASEEPLTISDLVQRTGLSRPTIDAVINELEEGGTLTEVPAGSSRANGGRPARRFQFQSLNALVAGIDSGPSNVTVMLADLRGRVVGRASREISGSPTASQRVDTVVSTVRDALADAGTPASKLRAACVAVSGTIGLDGKVAQSYFVPEWNNTDLARHLGNELGCHVFLENDTKLAAYAEHHFGSAQLAGNILYFHIGTRIAFALTIDGKIHQGAHRSAGELASLRGFRWTTNSVKGNLTWTGAESTAAILSMVKRGDSDAHAEWARFVTEIATRIATVSLVFDPDVIVIGGELPASDLSGEFITAVRTEVRRLILLDLKPDVLASTVGAESILRGALALGFHESSRQLFGIEGVPVPDISEVRADNSPTIRQTPAAQTTPLTGRTQKVPSHE</sequence>
<reference evidence="5" key="1">
    <citation type="submission" date="2016-10" db="EMBL/GenBank/DDBJ databases">
        <authorList>
            <person name="Varghese N."/>
            <person name="Submissions S."/>
        </authorList>
    </citation>
    <scope>NUCLEOTIDE SEQUENCE [LARGE SCALE GENOMIC DNA]</scope>
    <source>
        <strain evidence="5">CGMCC 1.11101</strain>
    </source>
</reference>
<dbReference type="Gene3D" id="1.10.10.10">
    <property type="entry name" value="Winged helix-like DNA-binding domain superfamily/Winged helix DNA-binding domain"/>
    <property type="match status" value="1"/>
</dbReference>
<dbReference type="SUPFAM" id="SSF53067">
    <property type="entry name" value="Actin-like ATPase domain"/>
    <property type="match status" value="1"/>
</dbReference>
<dbReference type="InterPro" id="IPR043129">
    <property type="entry name" value="ATPase_NBD"/>
</dbReference>
<dbReference type="GO" id="GO:0003677">
    <property type="term" value="F:DNA binding"/>
    <property type="evidence" value="ECO:0007669"/>
    <property type="project" value="InterPro"/>
</dbReference>
<dbReference type="InterPro" id="IPR036388">
    <property type="entry name" value="WH-like_DNA-bd_sf"/>
</dbReference>
<accession>A0A1I4YPJ3</accession>
<evidence type="ECO:0000259" key="3">
    <source>
        <dbReference type="Pfam" id="PF09339"/>
    </source>
</evidence>
<comment type="similarity">
    <text evidence="1">Belongs to the ROK (NagC/XylR) family.</text>
</comment>
<evidence type="ECO:0000256" key="1">
    <source>
        <dbReference type="ARBA" id="ARBA00006479"/>
    </source>
</evidence>
<dbReference type="Gene3D" id="3.30.420.40">
    <property type="match status" value="4"/>
</dbReference>
<dbReference type="CDD" id="cd23763">
    <property type="entry name" value="ASKHA_ATPase_ROK"/>
    <property type="match status" value="1"/>
</dbReference>
<keyword evidence="5" id="KW-1185">Reference proteome</keyword>
<evidence type="ECO:0000313" key="5">
    <source>
        <dbReference type="Proteomes" id="UP000198867"/>
    </source>
</evidence>
<dbReference type="Pfam" id="PF00480">
    <property type="entry name" value="ROK"/>
    <property type="match status" value="2"/>
</dbReference>
<proteinExistence type="inferred from homology"/>
<dbReference type="AlphaFoldDB" id="A0A1I4YPJ3"/>
<keyword evidence="4" id="KW-0418">Kinase</keyword>
<gene>
    <name evidence="4" type="ORF">SAMN05216219_0408</name>
</gene>
<feature type="compositionally biased region" description="Polar residues" evidence="2">
    <location>
        <begin position="389"/>
        <end position="415"/>
    </location>
</feature>
<feature type="domain" description="HTH iclR-type" evidence="3">
    <location>
        <begin position="14"/>
        <end position="60"/>
    </location>
</feature>
<dbReference type="InterPro" id="IPR005471">
    <property type="entry name" value="Tscrpt_reg_IclR_N"/>
</dbReference>
<dbReference type="RefSeq" id="WP_090708341.1">
    <property type="nucleotide sequence ID" value="NZ_FOVM01000001.1"/>
</dbReference>
<keyword evidence="4" id="KW-0808">Transferase</keyword>
<dbReference type="InterPro" id="IPR036390">
    <property type="entry name" value="WH_DNA-bd_sf"/>
</dbReference>
<feature type="region of interest" description="Disordered" evidence="2">
    <location>
        <begin position="386"/>
        <end position="415"/>
    </location>
</feature>